<gene>
    <name evidence="3" type="ORF">MIND_01318600</name>
</gene>
<dbReference type="PANTHER" id="PTHR30383">
    <property type="entry name" value="THIOESTERASE 1/PROTEASE 1/LYSOPHOSPHOLIPASE L1"/>
    <property type="match status" value="1"/>
</dbReference>
<evidence type="ECO:0000313" key="3">
    <source>
        <dbReference type="EMBL" id="KAF7290777.1"/>
    </source>
</evidence>
<evidence type="ECO:0000256" key="1">
    <source>
        <dbReference type="SAM" id="SignalP"/>
    </source>
</evidence>
<name>A0A8H6VQY1_9AGAR</name>
<sequence>MIFTKCLPFVLALSAFSDAAFTGKKLRIMPLGASITFGVGSSDGNGYRAALHNLLAADGNSVNMVGSQKGGTFFDPFNEGYPGLVITQVNAKSNVQMPIQRPNIVTLLVGTNDALQNIDPANAPNRLKTLIQNVLDAPPLTLVVVSTLPPNANSAANARVNAYNAALPGVVQNFVKAGRSVVLVDCHSVVAAGDLVDGTHPNDAAYKRMAKVFYQGIQDAFARGWIFDLNGPDPVNARARL</sequence>
<dbReference type="GeneID" id="59352155"/>
<dbReference type="InterPro" id="IPR051532">
    <property type="entry name" value="Ester_Hydrolysis_Enzymes"/>
</dbReference>
<proteinExistence type="predicted"/>
<organism evidence="3 4">
    <name type="scientific">Mycena indigotica</name>
    <dbReference type="NCBI Taxonomy" id="2126181"/>
    <lineage>
        <taxon>Eukaryota</taxon>
        <taxon>Fungi</taxon>
        <taxon>Dikarya</taxon>
        <taxon>Basidiomycota</taxon>
        <taxon>Agaricomycotina</taxon>
        <taxon>Agaricomycetes</taxon>
        <taxon>Agaricomycetidae</taxon>
        <taxon>Agaricales</taxon>
        <taxon>Marasmiineae</taxon>
        <taxon>Mycenaceae</taxon>
        <taxon>Mycena</taxon>
    </lineage>
</organism>
<dbReference type="InterPro" id="IPR013830">
    <property type="entry name" value="SGNH_hydro"/>
</dbReference>
<dbReference type="PANTHER" id="PTHR30383:SF5">
    <property type="entry name" value="SGNH HYDROLASE-TYPE ESTERASE DOMAIN-CONTAINING PROTEIN"/>
    <property type="match status" value="1"/>
</dbReference>
<keyword evidence="4" id="KW-1185">Reference proteome</keyword>
<keyword evidence="1" id="KW-0732">Signal</keyword>
<dbReference type="Pfam" id="PF13472">
    <property type="entry name" value="Lipase_GDSL_2"/>
    <property type="match status" value="1"/>
</dbReference>
<feature type="signal peptide" evidence="1">
    <location>
        <begin position="1"/>
        <end position="19"/>
    </location>
</feature>
<dbReference type="Proteomes" id="UP000636479">
    <property type="component" value="Unassembled WGS sequence"/>
</dbReference>
<evidence type="ECO:0000259" key="2">
    <source>
        <dbReference type="Pfam" id="PF13472"/>
    </source>
</evidence>
<dbReference type="OrthoDB" id="2119228at2759"/>
<dbReference type="RefSeq" id="XP_037214137.1">
    <property type="nucleotide sequence ID" value="XM_037369639.1"/>
</dbReference>
<dbReference type="InterPro" id="IPR036514">
    <property type="entry name" value="SGNH_hydro_sf"/>
</dbReference>
<feature type="domain" description="SGNH hydrolase-type esterase" evidence="2">
    <location>
        <begin position="31"/>
        <end position="208"/>
    </location>
</feature>
<dbReference type="Gene3D" id="3.40.50.1110">
    <property type="entry name" value="SGNH hydrolase"/>
    <property type="match status" value="1"/>
</dbReference>
<evidence type="ECO:0000313" key="4">
    <source>
        <dbReference type="Proteomes" id="UP000636479"/>
    </source>
</evidence>
<dbReference type="CDD" id="cd01833">
    <property type="entry name" value="XynB_like"/>
    <property type="match status" value="1"/>
</dbReference>
<comment type="caution">
    <text evidence="3">The sequence shown here is derived from an EMBL/GenBank/DDBJ whole genome shotgun (WGS) entry which is preliminary data.</text>
</comment>
<dbReference type="SUPFAM" id="SSF52266">
    <property type="entry name" value="SGNH hydrolase"/>
    <property type="match status" value="1"/>
</dbReference>
<reference evidence="3" key="1">
    <citation type="submission" date="2020-05" db="EMBL/GenBank/DDBJ databases">
        <title>Mycena genomes resolve the evolution of fungal bioluminescence.</title>
        <authorList>
            <person name="Tsai I.J."/>
        </authorList>
    </citation>
    <scope>NUCLEOTIDE SEQUENCE</scope>
    <source>
        <strain evidence="3">171206Taipei</strain>
    </source>
</reference>
<accession>A0A8H6VQY1</accession>
<dbReference type="GO" id="GO:0004622">
    <property type="term" value="F:phosphatidylcholine lysophospholipase activity"/>
    <property type="evidence" value="ECO:0007669"/>
    <property type="project" value="TreeGrafter"/>
</dbReference>
<dbReference type="AlphaFoldDB" id="A0A8H6VQY1"/>
<dbReference type="EMBL" id="JACAZF010000014">
    <property type="protein sequence ID" value="KAF7290777.1"/>
    <property type="molecule type" value="Genomic_DNA"/>
</dbReference>
<protein>
    <submittedName>
        <fullName evidence="3">Lipolytic enzyme</fullName>
    </submittedName>
</protein>
<feature type="chain" id="PRO_5034690201" evidence="1">
    <location>
        <begin position="20"/>
        <end position="241"/>
    </location>
</feature>